<feature type="transmembrane region" description="Helical" evidence="1">
    <location>
        <begin position="48"/>
        <end position="67"/>
    </location>
</feature>
<dbReference type="AlphaFoldDB" id="A0A1U7NME0"/>
<keyword evidence="1" id="KW-0812">Transmembrane</keyword>
<gene>
    <name evidence="2" type="ORF">BO225_06230</name>
</gene>
<evidence type="ECO:0000256" key="1">
    <source>
        <dbReference type="SAM" id="Phobius"/>
    </source>
</evidence>
<protein>
    <submittedName>
        <fullName evidence="2">Uncharacterized protein</fullName>
    </submittedName>
</protein>
<keyword evidence="1" id="KW-1133">Transmembrane helix</keyword>
<evidence type="ECO:0000313" key="3">
    <source>
        <dbReference type="Proteomes" id="UP000186705"/>
    </source>
</evidence>
<feature type="transmembrane region" description="Helical" evidence="1">
    <location>
        <begin position="21"/>
        <end position="42"/>
    </location>
</feature>
<reference evidence="2 3" key="1">
    <citation type="submission" date="2016-11" db="EMBL/GenBank/DDBJ databases">
        <title>Description of two novel members of the family Erysipelotrichaceae: Ileibacterium lipovorans gen. nov., sp. nov. and Dubosiella newyorkensis, gen. nov., sp. nov.</title>
        <authorList>
            <person name="Cox L.M."/>
            <person name="Sohn J."/>
            <person name="Tyrrell K.L."/>
            <person name="Citron D.M."/>
            <person name="Lawson P.A."/>
            <person name="Patel N.B."/>
            <person name="Iizumi T."/>
            <person name="Perez-Perez G.I."/>
            <person name="Goldstein E.J."/>
            <person name="Blaser M.J."/>
        </authorList>
    </citation>
    <scope>NUCLEOTIDE SEQUENCE [LARGE SCALE GENOMIC DNA]</scope>
    <source>
        <strain evidence="2 3">NYU-BL-A4</strain>
    </source>
</reference>
<evidence type="ECO:0000313" key="2">
    <source>
        <dbReference type="EMBL" id="OLU46361.1"/>
    </source>
</evidence>
<dbReference type="GeneID" id="78275540"/>
<dbReference type="Proteomes" id="UP000186705">
    <property type="component" value="Unassembled WGS sequence"/>
</dbReference>
<keyword evidence="1" id="KW-0472">Membrane</keyword>
<feature type="transmembrane region" description="Helical" evidence="1">
    <location>
        <begin position="88"/>
        <end position="119"/>
    </location>
</feature>
<organism evidence="2 3">
    <name type="scientific">Dubosiella newyorkensis</name>
    <dbReference type="NCBI Taxonomy" id="1862672"/>
    <lineage>
        <taxon>Bacteria</taxon>
        <taxon>Bacillati</taxon>
        <taxon>Bacillota</taxon>
        <taxon>Erysipelotrichia</taxon>
        <taxon>Erysipelotrichales</taxon>
        <taxon>Erysipelotrichaceae</taxon>
        <taxon>Dubosiella</taxon>
    </lineage>
</organism>
<proteinExistence type="predicted"/>
<dbReference type="EMBL" id="MPKA01000065">
    <property type="protein sequence ID" value="OLU46361.1"/>
    <property type="molecule type" value="Genomic_DNA"/>
</dbReference>
<dbReference type="RefSeq" id="WP_076341409.1">
    <property type="nucleotide sequence ID" value="NZ_CAOQIG010000026.1"/>
</dbReference>
<accession>A0A1U7NME0</accession>
<name>A0A1U7NME0_9FIRM</name>
<comment type="caution">
    <text evidence="2">The sequence shown here is derived from an EMBL/GenBank/DDBJ whole genome shotgun (WGS) entry which is preliminary data.</text>
</comment>
<keyword evidence="3" id="KW-1185">Reference proteome</keyword>
<sequence>MNQSWFHLLMISKDPQKNYERTIKSIVPYILVCLLLFVFVGYQKNWNTAFLVLLILGLIGAFEFVCAKTMLNVTNQNIIQKAYLSGRLVSWIVVGLISLYWIYLFGFLKALPLILIVGIGKMISLKK</sequence>